<protein>
    <submittedName>
        <fullName evidence="1">Uncharacterized protein</fullName>
    </submittedName>
</protein>
<dbReference type="OrthoDB" id="5198651at2"/>
<organism evidence="1 2">
    <name type="scientific">Arachnia propionica</name>
    <dbReference type="NCBI Taxonomy" id="1750"/>
    <lineage>
        <taxon>Bacteria</taxon>
        <taxon>Bacillati</taxon>
        <taxon>Actinomycetota</taxon>
        <taxon>Actinomycetes</taxon>
        <taxon>Propionibacteriales</taxon>
        <taxon>Propionibacteriaceae</taxon>
        <taxon>Arachnia</taxon>
    </lineage>
</organism>
<accession>A0A3P1WQ59</accession>
<dbReference type="Proteomes" id="UP000280935">
    <property type="component" value="Unassembled WGS sequence"/>
</dbReference>
<dbReference type="RefSeq" id="WP_125228548.1">
    <property type="nucleotide sequence ID" value="NZ_RQYT01000030.1"/>
</dbReference>
<reference evidence="1 2" key="1">
    <citation type="submission" date="2018-11" db="EMBL/GenBank/DDBJ databases">
        <title>Genomes From Bacteria Associated with the Canine Oral Cavity: a Test Case for Automated Genome-Based Taxonomic Assignment.</title>
        <authorList>
            <person name="Coil D.A."/>
            <person name="Jospin G."/>
            <person name="Darling A.E."/>
            <person name="Wallis C."/>
            <person name="Davis I.J."/>
            <person name="Harris S."/>
            <person name="Eisen J.A."/>
            <person name="Holcombe L.J."/>
            <person name="O'Flynn C."/>
        </authorList>
    </citation>
    <scope>NUCLEOTIDE SEQUENCE [LARGE SCALE GENOMIC DNA]</scope>
    <source>
        <strain evidence="1 2">OH2822_COT-296</strain>
    </source>
</reference>
<proteinExistence type="predicted"/>
<dbReference type="EMBL" id="RQYT01000030">
    <property type="protein sequence ID" value="RRD48759.1"/>
    <property type="molecule type" value="Genomic_DNA"/>
</dbReference>
<gene>
    <name evidence="1" type="ORF">EII35_11165</name>
</gene>
<comment type="caution">
    <text evidence="1">The sequence shown here is derived from an EMBL/GenBank/DDBJ whole genome shotgun (WGS) entry which is preliminary data.</text>
</comment>
<evidence type="ECO:0000313" key="1">
    <source>
        <dbReference type="EMBL" id="RRD48759.1"/>
    </source>
</evidence>
<name>A0A3P1WQ59_9ACTN</name>
<evidence type="ECO:0000313" key="2">
    <source>
        <dbReference type="Proteomes" id="UP000280935"/>
    </source>
</evidence>
<sequence length="358" mass="39006">MTEEYDLDDTVQFFRDLLVPVPEGAATLEEIEQGFTEPRAREILDDPALLSHLRQLAARVELGYGWTMQALGDDAPASTELYLIALDERPDHTQALITIRRDGDTTTLCPDGFDALEPELLARVDLPDGWAAWHPAEPTWPPVVSWHGPSVPDWVPDLLGEGILDDLAANRDESVCEMLFHEPHPLARYALGQWLRHHSQPRLPDSLLRLELGTLAVEHADLLDGSPDRDLLVDAGDVLVNLLGIVATWEGPRRALAEAELRRAAAAILTLTPDIPEAPALSQLLADGVKVATPGQGRILDGLALAAGGDQPVVEAEHPWAAMVAETRQEAIGFVDVKVPHVDEDPGRPFLAELVVLG</sequence>
<dbReference type="AlphaFoldDB" id="A0A3P1WQ59"/>